<accession>A0ABS9W7Z7</accession>
<evidence type="ECO:0000313" key="2">
    <source>
        <dbReference type="EMBL" id="MCI0754719.1"/>
    </source>
</evidence>
<dbReference type="RefSeq" id="WP_120006397.1">
    <property type="nucleotide sequence ID" value="NZ_JALBUU010000004.1"/>
</dbReference>
<evidence type="ECO:0000313" key="3">
    <source>
        <dbReference type="Proteomes" id="UP001201985"/>
    </source>
</evidence>
<organism evidence="2 3">
    <name type="scientific">Teichococcus vastitatis</name>
    <dbReference type="NCBI Taxonomy" id="2307076"/>
    <lineage>
        <taxon>Bacteria</taxon>
        <taxon>Pseudomonadati</taxon>
        <taxon>Pseudomonadota</taxon>
        <taxon>Alphaproteobacteria</taxon>
        <taxon>Acetobacterales</taxon>
        <taxon>Roseomonadaceae</taxon>
        <taxon>Roseomonas</taxon>
    </lineage>
</organism>
<feature type="signal peptide" evidence="1">
    <location>
        <begin position="1"/>
        <end position="25"/>
    </location>
</feature>
<keyword evidence="1" id="KW-0732">Signal</keyword>
<sequence length="106" mass="10958">MSIKLTLGFASILSILALSALPAQAQIEVTNRGENFSVSRDPADDGNIVGGGTVVAIGRGENLSLSYQDPQFAERGPGIPYQVGGGNGDVVYLPPGLSARQLSMLN</sequence>
<protein>
    <submittedName>
        <fullName evidence="2">Uncharacterized protein</fullName>
    </submittedName>
</protein>
<keyword evidence="3" id="KW-1185">Reference proteome</keyword>
<reference evidence="2 3" key="1">
    <citation type="submission" date="2022-03" db="EMBL/GenBank/DDBJ databases">
        <title>Complete genome analysis of Roseomonas KG 17.1 : a prolific producer of plant growth promoters.</title>
        <authorList>
            <person name="Saadouli I."/>
            <person name="Najjari A."/>
            <person name="Mosbah A."/>
            <person name="Ouzari H.I."/>
        </authorList>
    </citation>
    <scope>NUCLEOTIDE SEQUENCE [LARGE SCALE GENOMIC DNA]</scope>
    <source>
        <strain evidence="2 3">KG17-1</strain>
    </source>
</reference>
<evidence type="ECO:0000256" key="1">
    <source>
        <dbReference type="SAM" id="SignalP"/>
    </source>
</evidence>
<name>A0ABS9W7Z7_9PROT</name>
<comment type="caution">
    <text evidence="2">The sequence shown here is derived from an EMBL/GenBank/DDBJ whole genome shotgun (WGS) entry which is preliminary data.</text>
</comment>
<feature type="chain" id="PRO_5047410348" evidence="1">
    <location>
        <begin position="26"/>
        <end position="106"/>
    </location>
</feature>
<dbReference type="EMBL" id="JALBUU010000004">
    <property type="protein sequence ID" value="MCI0754719.1"/>
    <property type="molecule type" value="Genomic_DNA"/>
</dbReference>
<proteinExistence type="predicted"/>
<gene>
    <name evidence="2" type="ORF">MON41_13220</name>
</gene>
<dbReference type="Proteomes" id="UP001201985">
    <property type="component" value="Unassembled WGS sequence"/>
</dbReference>